<comment type="caution">
    <text evidence="10">The sequence shown here is derived from an EMBL/GenBank/DDBJ whole genome shotgun (WGS) entry which is preliminary data.</text>
</comment>
<dbReference type="Proteomes" id="UP001177670">
    <property type="component" value="Unassembled WGS sequence"/>
</dbReference>
<dbReference type="GO" id="GO:0005929">
    <property type="term" value="C:cilium"/>
    <property type="evidence" value="ECO:0007669"/>
    <property type="project" value="UniProtKB-SubCell"/>
</dbReference>
<comment type="similarity">
    <text evidence="3">Belongs to the SPATA6 family.</text>
</comment>
<dbReference type="PANTHER" id="PTHR16435">
    <property type="entry name" value="SPERMATOGENESIS-ASSOCIATED PROTEIN 6 SPATA6"/>
    <property type="match status" value="1"/>
</dbReference>
<organism evidence="10 11">
    <name type="scientific">Melipona bicolor</name>
    <dbReference type="NCBI Taxonomy" id="60889"/>
    <lineage>
        <taxon>Eukaryota</taxon>
        <taxon>Metazoa</taxon>
        <taxon>Ecdysozoa</taxon>
        <taxon>Arthropoda</taxon>
        <taxon>Hexapoda</taxon>
        <taxon>Insecta</taxon>
        <taxon>Pterygota</taxon>
        <taxon>Neoptera</taxon>
        <taxon>Endopterygota</taxon>
        <taxon>Hymenoptera</taxon>
        <taxon>Apocrita</taxon>
        <taxon>Aculeata</taxon>
        <taxon>Apoidea</taxon>
        <taxon>Anthophila</taxon>
        <taxon>Apidae</taxon>
        <taxon>Melipona</taxon>
    </lineage>
</organism>
<keyword evidence="7" id="KW-0966">Cell projection</keyword>
<accession>A0AA40FYD6</accession>
<protein>
    <recommendedName>
        <fullName evidence="9">Spermatogenesis-associated protein 6 N-terminal domain-containing protein</fullName>
    </recommendedName>
</protein>
<dbReference type="PANTHER" id="PTHR16435:SF6">
    <property type="entry name" value="IP09370P"/>
    <property type="match status" value="1"/>
</dbReference>
<dbReference type="InterPro" id="IPR029214">
    <property type="entry name" value="CFAP144"/>
</dbReference>
<feature type="domain" description="Spermatogenesis-associated protein 6 N-terminal" evidence="9">
    <location>
        <begin position="147"/>
        <end position="294"/>
    </location>
</feature>
<dbReference type="Pfam" id="PF14909">
    <property type="entry name" value="SPATA6"/>
    <property type="match status" value="1"/>
</dbReference>
<dbReference type="Pfam" id="PF14886">
    <property type="entry name" value="FAM183"/>
    <property type="match status" value="1"/>
</dbReference>
<reference evidence="10" key="1">
    <citation type="submission" date="2021-10" db="EMBL/GenBank/DDBJ databases">
        <title>Melipona bicolor Genome sequencing and assembly.</title>
        <authorList>
            <person name="Araujo N.S."/>
            <person name="Arias M.C."/>
        </authorList>
    </citation>
    <scope>NUCLEOTIDE SEQUENCE</scope>
    <source>
        <strain evidence="10">USP_2M_L1-L4_2017</strain>
        <tissue evidence="10">Whole body</tissue>
    </source>
</reference>
<sequence>MNPVKLRFYTERYEKEKRHFRLREEFVAIARTKPLTGKFYAKHDAIPPSEIRQEYVDLISKRLVLTPKDVYAFKPPTVNMEYGWFSEPLIPRTNDSRLQFHRKQTDFISNELRIRHVQRGLPVEKFLGTPFKRPTIMAGKGFCVKIRLELHAITCPGVWLCPNGKVALRITSFGSTLESHRVSPIFPLLFHNEFNFKKTFTRLAALTELQRNLERQSLYAELIQWLSPCNQPVLLATFQTNLTDLLYPVAQCRRLLPGVDVDLLMDPSKYFPVAKSFQQGIIAPKIEISTNTVIEEVKTIYDANLDGPYVVNPKTIDSKVKTLHSRFPFAQPTIMANRDFQQKCYAHRKRPVKGIIRQRKVCHNRAKAKPQICNSTRCCNDVEYSYQDGLARTSQPYHPMKHDICIDITDTTDTELDPPSRYRRVPSVCGNLHIFDSCPVCSKYKCYFSSKCDKLLENSANSRARLQKDDSAPRQPTSM</sequence>
<keyword evidence="5" id="KW-0597">Phosphoprotein</keyword>
<evidence type="ECO:0000256" key="7">
    <source>
        <dbReference type="ARBA" id="ARBA00023273"/>
    </source>
</evidence>
<keyword evidence="4" id="KW-0963">Cytoplasm</keyword>
<dbReference type="InterPro" id="IPR032732">
    <property type="entry name" value="SPATA6_N"/>
</dbReference>
<dbReference type="GO" id="GO:0007283">
    <property type="term" value="P:spermatogenesis"/>
    <property type="evidence" value="ECO:0007669"/>
    <property type="project" value="InterPro"/>
</dbReference>
<evidence type="ECO:0000256" key="6">
    <source>
        <dbReference type="ARBA" id="ARBA00023212"/>
    </source>
</evidence>
<keyword evidence="6" id="KW-0206">Cytoskeleton</keyword>
<comment type="subcellular location">
    <subcellularLocation>
        <location evidence="1">Cell projection</location>
        <location evidence="1">Cilium</location>
    </subcellularLocation>
    <subcellularLocation>
        <location evidence="2">Cytoplasm</location>
        <location evidence="2">Cytoskeleton</location>
    </subcellularLocation>
</comment>
<dbReference type="AlphaFoldDB" id="A0AA40FYD6"/>
<evidence type="ECO:0000256" key="3">
    <source>
        <dbReference type="ARBA" id="ARBA00006215"/>
    </source>
</evidence>
<dbReference type="InterPro" id="IPR042769">
    <property type="entry name" value="SPATA6_fam"/>
</dbReference>
<gene>
    <name evidence="10" type="ORF">K0M31_003178</name>
</gene>
<evidence type="ECO:0000256" key="8">
    <source>
        <dbReference type="ARBA" id="ARBA00034777"/>
    </source>
</evidence>
<evidence type="ECO:0000256" key="4">
    <source>
        <dbReference type="ARBA" id="ARBA00022490"/>
    </source>
</evidence>
<proteinExistence type="inferred from homology"/>
<evidence type="ECO:0000256" key="5">
    <source>
        <dbReference type="ARBA" id="ARBA00022553"/>
    </source>
</evidence>
<evidence type="ECO:0000259" key="9">
    <source>
        <dbReference type="Pfam" id="PF14909"/>
    </source>
</evidence>
<evidence type="ECO:0000256" key="2">
    <source>
        <dbReference type="ARBA" id="ARBA00004245"/>
    </source>
</evidence>
<comment type="similarity">
    <text evidence="8">Belongs to the CFAP144 family.</text>
</comment>
<evidence type="ECO:0000313" key="10">
    <source>
        <dbReference type="EMBL" id="KAK1127683.1"/>
    </source>
</evidence>
<keyword evidence="11" id="KW-1185">Reference proteome</keyword>
<dbReference type="EMBL" id="JAHYIQ010000011">
    <property type="protein sequence ID" value="KAK1127683.1"/>
    <property type="molecule type" value="Genomic_DNA"/>
</dbReference>
<dbReference type="GO" id="GO:0005856">
    <property type="term" value="C:cytoskeleton"/>
    <property type="evidence" value="ECO:0007669"/>
    <property type="project" value="UniProtKB-SubCell"/>
</dbReference>
<dbReference type="GO" id="GO:0032027">
    <property type="term" value="F:myosin light chain binding"/>
    <property type="evidence" value="ECO:0007669"/>
    <property type="project" value="InterPro"/>
</dbReference>
<evidence type="ECO:0000313" key="11">
    <source>
        <dbReference type="Proteomes" id="UP001177670"/>
    </source>
</evidence>
<dbReference type="GO" id="GO:0120212">
    <property type="term" value="C:sperm head-tail coupling apparatus"/>
    <property type="evidence" value="ECO:0007669"/>
    <property type="project" value="InterPro"/>
</dbReference>
<name>A0AA40FYD6_9HYME</name>
<evidence type="ECO:0000256" key="1">
    <source>
        <dbReference type="ARBA" id="ARBA00004138"/>
    </source>
</evidence>